<keyword evidence="3" id="KW-0804">Transcription</keyword>
<reference evidence="5 6" key="1">
    <citation type="submission" date="2020-09" db="EMBL/GenBank/DDBJ databases">
        <title>Diversity and distribution of actinomycetes associated with coral in the coast of Hainan.</title>
        <authorList>
            <person name="Li F."/>
        </authorList>
    </citation>
    <scope>NUCLEOTIDE SEQUENCE [LARGE SCALE GENOMIC DNA]</scope>
    <source>
        <strain evidence="5 6">HNM0947</strain>
    </source>
</reference>
<evidence type="ECO:0000256" key="2">
    <source>
        <dbReference type="ARBA" id="ARBA00023125"/>
    </source>
</evidence>
<evidence type="ECO:0000313" key="5">
    <source>
        <dbReference type="EMBL" id="MBE3001545.1"/>
    </source>
</evidence>
<feature type="domain" description="HTH hxlR-type" evidence="4">
    <location>
        <begin position="21"/>
        <end position="118"/>
    </location>
</feature>
<dbReference type="SUPFAM" id="SSF46785">
    <property type="entry name" value="Winged helix' DNA-binding domain"/>
    <property type="match status" value="1"/>
</dbReference>
<dbReference type="PROSITE" id="PS51118">
    <property type="entry name" value="HTH_HXLR"/>
    <property type="match status" value="1"/>
</dbReference>
<evidence type="ECO:0000256" key="3">
    <source>
        <dbReference type="ARBA" id="ARBA00023163"/>
    </source>
</evidence>
<dbReference type="InterPro" id="IPR036388">
    <property type="entry name" value="WH-like_DNA-bd_sf"/>
</dbReference>
<protein>
    <submittedName>
        <fullName evidence="5">Helix-turn-helix transcriptional regulator</fullName>
    </submittedName>
</protein>
<dbReference type="Proteomes" id="UP000806528">
    <property type="component" value="Unassembled WGS sequence"/>
</dbReference>
<organism evidence="5 6">
    <name type="scientific">Nocardiopsis coralli</name>
    <dbReference type="NCBI Taxonomy" id="2772213"/>
    <lineage>
        <taxon>Bacteria</taxon>
        <taxon>Bacillati</taxon>
        <taxon>Actinomycetota</taxon>
        <taxon>Actinomycetes</taxon>
        <taxon>Streptosporangiales</taxon>
        <taxon>Nocardiopsidaceae</taxon>
        <taxon>Nocardiopsis</taxon>
    </lineage>
</organism>
<accession>A0ABR9PCI5</accession>
<dbReference type="InterPro" id="IPR011991">
    <property type="entry name" value="ArsR-like_HTH"/>
</dbReference>
<dbReference type="Gene3D" id="1.10.10.10">
    <property type="entry name" value="Winged helix-like DNA-binding domain superfamily/Winged helix DNA-binding domain"/>
    <property type="match status" value="1"/>
</dbReference>
<evidence type="ECO:0000259" key="4">
    <source>
        <dbReference type="PROSITE" id="PS51118"/>
    </source>
</evidence>
<dbReference type="InterPro" id="IPR002577">
    <property type="entry name" value="HTH_HxlR"/>
</dbReference>
<dbReference type="PANTHER" id="PTHR33204">
    <property type="entry name" value="TRANSCRIPTIONAL REGULATOR, MARR FAMILY"/>
    <property type="match status" value="1"/>
</dbReference>
<keyword evidence="6" id="KW-1185">Reference proteome</keyword>
<dbReference type="Pfam" id="PF01638">
    <property type="entry name" value="HxlR"/>
    <property type="match status" value="1"/>
</dbReference>
<dbReference type="RefSeq" id="WP_193124144.1">
    <property type="nucleotide sequence ID" value="NZ_JADBGI010000026.1"/>
</dbReference>
<keyword evidence="1" id="KW-0805">Transcription regulation</keyword>
<comment type="caution">
    <text evidence="5">The sequence shown here is derived from an EMBL/GenBank/DDBJ whole genome shotgun (WGS) entry which is preliminary data.</text>
</comment>
<dbReference type="PANTHER" id="PTHR33204:SF18">
    <property type="entry name" value="TRANSCRIPTIONAL REGULATORY PROTEIN"/>
    <property type="match status" value="1"/>
</dbReference>
<dbReference type="CDD" id="cd00090">
    <property type="entry name" value="HTH_ARSR"/>
    <property type="match status" value="1"/>
</dbReference>
<sequence length="169" mass="18483">MTDPAPRRPLPAEPAVPGRPCPAAAALQVVGEKWSLLVVRELLFGVVRFTDIARNTGAPRDRLTARLRTLEQAGVVERRRAEGDEHRNEYHLTEAGRDLAPVLFSLVEWGNTWLFDQPLAQLHHRPSPDGAPDTHRHELRPATTCTTCGEVVGPGQVTVTPHSGGDSGR</sequence>
<dbReference type="InterPro" id="IPR036390">
    <property type="entry name" value="WH_DNA-bd_sf"/>
</dbReference>
<name>A0ABR9PCI5_9ACTN</name>
<dbReference type="EMBL" id="JADBGI010000026">
    <property type="protein sequence ID" value="MBE3001545.1"/>
    <property type="molecule type" value="Genomic_DNA"/>
</dbReference>
<evidence type="ECO:0000313" key="6">
    <source>
        <dbReference type="Proteomes" id="UP000806528"/>
    </source>
</evidence>
<gene>
    <name evidence="5" type="ORF">IDM40_23040</name>
</gene>
<proteinExistence type="predicted"/>
<evidence type="ECO:0000256" key="1">
    <source>
        <dbReference type="ARBA" id="ARBA00023015"/>
    </source>
</evidence>
<keyword evidence="2" id="KW-0238">DNA-binding</keyword>